<dbReference type="AlphaFoldDB" id="A0A7G2CJW8"/>
<keyword evidence="4" id="KW-1185">Reference proteome</keyword>
<dbReference type="InterPro" id="IPR053125">
    <property type="entry name" value="RNA-bd_mRNA_stabilization_reg"/>
</dbReference>
<dbReference type="PROSITE" id="PS50103">
    <property type="entry name" value="ZF_C3H1"/>
    <property type="match status" value="1"/>
</dbReference>
<reference evidence="3 4" key="1">
    <citation type="submission" date="2020-08" db="EMBL/GenBank/DDBJ databases">
        <authorList>
            <person name="Newling K."/>
            <person name="Davey J."/>
            <person name="Forrester S."/>
        </authorList>
    </citation>
    <scope>NUCLEOTIDE SEQUENCE [LARGE SCALE GENOMIC DNA]</scope>
    <source>
        <strain evidence="4">Crithidia deanei Carvalho (ATCC PRA-265)</strain>
    </source>
</reference>
<dbReference type="PANTHER" id="PTHR37035:SF4">
    <property type="entry name" value="C3H1-TYPE DOMAIN-CONTAINING PROTEIN"/>
    <property type="match status" value="1"/>
</dbReference>
<evidence type="ECO:0000256" key="1">
    <source>
        <dbReference type="PROSITE-ProRule" id="PRU00723"/>
    </source>
</evidence>
<dbReference type="EMBL" id="LR877160">
    <property type="protein sequence ID" value="CAD2220158.1"/>
    <property type="molecule type" value="Genomic_DNA"/>
</dbReference>
<feature type="domain" description="C3H1-type" evidence="2">
    <location>
        <begin position="7"/>
        <end position="35"/>
    </location>
</feature>
<proteinExistence type="predicted"/>
<feature type="zinc finger region" description="C3H1-type" evidence="1">
    <location>
        <begin position="7"/>
        <end position="35"/>
    </location>
</feature>
<dbReference type="InterPro" id="IPR000571">
    <property type="entry name" value="Znf_CCCH"/>
</dbReference>
<evidence type="ECO:0000259" key="2">
    <source>
        <dbReference type="PROSITE" id="PS50103"/>
    </source>
</evidence>
<dbReference type="Proteomes" id="UP000515908">
    <property type="component" value="Chromosome 16"/>
</dbReference>
<dbReference type="PANTHER" id="PTHR37035">
    <property type="entry name" value="C3H1-TYPE DOMAIN-CONTAINING PROTEIN-RELATED"/>
    <property type="match status" value="1"/>
</dbReference>
<gene>
    <name evidence="3" type="ORF">ADEAN_000767300</name>
</gene>
<keyword evidence="1" id="KW-0863">Zinc-finger</keyword>
<keyword evidence="1" id="KW-0479">Metal-binding</keyword>
<name>A0A7G2CJW8_9TRYP</name>
<dbReference type="GO" id="GO:0008270">
    <property type="term" value="F:zinc ion binding"/>
    <property type="evidence" value="ECO:0007669"/>
    <property type="project" value="UniProtKB-KW"/>
</dbReference>
<evidence type="ECO:0000313" key="3">
    <source>
        <dbReference type="EMBL" id="CAD2220158.1"/>
    </source>
</evidence>
<protein>
    <recommendedName>
        <fullName evidence="2">C3H1-type domain-containing protein</fullName>
    </recommendedName>
</protein>
<dbReference type="OrthoDB" id="271292at2759"/>
<sequence length="260" mass="29170">MESSTQPCASRVCYAFSETGKCEFGAQCPAFHIRWDYSSISRSLREPLCCALHNCFYSHEMIHKNCVPHVTNRHFILSLDNEQTANAGTPRAISVSPLHFSLTIGLGLLPSKENYCRFSQKRCICRLHLEGRCKWTKDCGRVHICRTLLAFLQCEEVISFLKASQSQNETSYSLYQRISQSNRIQAYIRSVVVLPLIKQFIDTSNTKVLMALIAGRCAATVEQALVLQGAGLLKQLSEVQVTPVSPLIQPLLIPKMFVVA</sequence>
<keyword evidence="1" id="KW-0862">Zinc</keyword>
<accession>A0A7G2CJW8</accession>
<dbReference type="VEuPathDB" id="TriTrypDB:ADEAN_000767300"/>
<organism evidence="3 4">
    <name type="scientific">Angomonas deanei</name>
    <dbReference type="NCBI Taxonomy" id="59799"/>
    <lineage>
        <taxon>Eukaryota</taxon>
        <taxon>Discoba</taxon>
        <taxon>Euglenozoa</taxon>
        <taxon>Kinetoplastea</taxon>
        <taxon>Metakinetoplastina</taxon>
        <taxon>Trypanosomatida</taxon>
        <taxon>Trypanosomatidae</taxon>
        <taxon>Strigomonadinae</taxon>
        <taxon>Angomonas</taxon>
    </lineage>
</organism>
<evidence type="ECO:0000313" key="4">
    <source>
        <dbReference type="Proteomes" id="UP000515908"/>
    </source>
</evidence>